<accession>A0A7X6RN64</accession>
<dbReference type="PROSITE" id="PS00012">
    <property type="entry name" value="PHOSPHOPANTETHEINE"/>
    <property type="match status" value="1"/>
</dbReference>
<dbReference type="InterPro" id="IPR006162">
    <property type="entry name" value="Ppantetheine_attach_site"/>
</dbReference>
<protein>
    <submittedName>
        <fullName evidence="4">Acyl carrier protein</fullName>
    </submittedName>
</protein>
<dbReference type="InterPro" id="IPR036736">
    <property type="entry name" value="ACP-like_sf"/>
</dbReference>
<keyword evidence="5" id="KW-1185">Reference proteome</keyword>
<evidence type="ECO:0000259" key="3">
    <source>
        <dbReference type="PROSITE" id="PS50075"/>
    </source>
</evidence>
<name>A0A7X6RN64_9ACTN</name>
<organism evidence="4 5">
    <name type="scientific">Nocardiopsis alborubida</name>
    <dbReference type="NCBI Taxonomy" id="146802"/>
    <lineage>
        <taxon>Bacteria</taxon>
        <taxon>Bacillati</taxon>
        <taxon>Actinomycetota</taxon>
        <taxon>Actinomycetes</taxon>
        <taxon>Streptosporangiales</taxon>
        <taxon>Nocardiopsidaceae</taxon>
        <taxon>Nocardiopsis</taxon>
    </lineage>
</organism>
<dbReference type="Gene3D" id="1.10.1200.10">
    <property type="entry name" value="ACP-like"/>
    <property type="match status" value="1"/>
</dbReference>
<keyword evidence="1" id="KW-0596">Phosphopantetheine</keyword>
<sequence length="86" mass="8814">MSDRHIEMEELVELMSTCAGVRTDAATASTSTFDELGIDSLGVMGIVAEIERRVGRKLGADAEAAPSPVALATLVNGGVPAPAKGM</sequence>
<dbReference type="Proteomes" id="UP000553209">
    <property type="component" value="Unassembled WGS sequence"/>
</dbReference>
<dbReference type="AlphaFoldDB" id="A0A7X6RN64"/>
<dbReference type="PROSITE" id="PS50075">
    <property type="entry name" value="CARRIER"/>
    <property type="match status" value="1"/>
</dbReference>
<dbReference type="RefSeq" id="WP_061080671.1">
    <property type="nucleotide sequence ID" value="NZ_JAAXPG010000001.1"/>
</dbReference>
<evidence type="ECO:0000313" key="5">
    <source>
        <dbReference type="Proteomes" id="UP000553209"/>
    </source>
</evidence>
<gene>
    <name evidence="4" type="ORF">HGB44_01420</name>
</gene>
<feature type="domain" description="Carrier" evidence="3">
    <location>
        <begin position="5"/>
        <end position="79"/>
    </location>
</feature>
<evidence type="ECO:0000313" key="4">
    <source>
        <dbReference type="EMBL" id="NKY96339.1"/>
    </source>
</evidence>
<evidence type="ECO:0000256" key="1">
    <source>
        <dbReference type="ARBA" id="ARBA00022450"/>
    </source>
</evidence>
<dbReference type="SUPFAM" id="SSF47336">
    <property type="entry name" value="ACP-like"/>
    <property type="match status" value="1"/>
</dbReference>
<reference evidence="4 5" key="1">
    <citation type="submission" date="2020-04" db="EMBL/GenBank/DDBJ databases">
        <title>MicrobeNet Type strains.</title>
        <authorList>
            <person name="Nicholson A.C."/>
        </authorList>
    </citation>
    <scope>NUCLEOTIDE SEQUENCE [LARGE SCALE GENOMIC DNA]</scope>
    <source>
        <strain evidence="4 5">ATCC 23612</strain>
    </source>
</reference>
<keyword evidence="2" id="KW-0597">Phosphoprotein</keyword>
<evidence type="ECO:0000256" key="2">
    <source>
        <dbReference type="ARBA" id="ARBA00022553"/>
    </source>
</evidence>
<comment type="caution">
    <text evidence="4">The sequence shown here is derived from an EMBL/GenBank/DDBJ whole genome shotgun (WGS) entry which is preliminary data.</text>
</comment>
<proteinExistence type="predicted"/>
<dbReference type="EMBL" id="JAAXPG010000001">
    <property type="protein sequence ID" value="NKY96339.1"/>
    <property type="molecule type" value="Genomic_DNA"/>
</dbReference>
<dbReference type="InterPro" id="IPR009081">
    <property type="entry name" value="PP-bd_ACP"/>
</dbReference>
<dbReference type="Pfam" id="PF00550">
    <property type="entry name" value="PP-binding"/>
    <property type="match status" value="1"/>
</dbReference>